<dbReference type="AlphaFoldDB" id="A0A2T6BU91"/>
<organism evidence="2 3">
    <name type="scientific">Melghirimyces profundicolus</name>
    <dbReference type="NCBI Taxonomy" id="1242148"/>
    <lineage>
        <taxon>Bacteria</taxon>
        <taxon>Bacillati</taxon>
        <taxon>Bacillota</taxon>
        <taxon>Bacilli</taxon>
        <taxon>Bacillales</taxon>
        <taxon>Thermoactinomycetaceae</taxon>
        <taxon>Melghirimyces</taxon>
    </lineage>
</organism>
<name>A0A2T6BU91_9BACL</name>
<gene>
    <name evidence="2" type="ORF">C8P63_11127</name>
</gene>
<dbReference type="EMBL" id="QBKR01000011">
    <property type="protein sequence ID" value="PTX59596.1"/>
    <property type="molecule type" value="Genomic_DNA"/>
</dbReference>
<feature type="region of interest" description="Disordered" evidence="1">
    <location>
        <begin position="149"/>
        <end position="185"/>
    </location>
</feature>
<evidence type="ECO:0000313" key="3">
    <source>
        <dbReference type="Proteomes" id="UP000244240"/>
    </source>
</evidence>
<dbReference type="Proteomes" id="UP000244240">
    <property type="component" value="Unassembled WGS sequence"/>
</dbReference>
<evidence type="ECO:0000256" key="1">
    <source>
        <dbReference type="SAM" id="MobiDB-lite"/>
    </source>
</evidence>
<comment type="caution">
    <text evidence="2">The sequence shown here is derived from an EMBL/GenBank/DDBJ whole genome shotgun (WGS) entry which is preliminary data.</text>
</comment>
<keyword evidence="3" id="KW-1185">Reference proteome</keyword>
<feature type="compositionally biased region" description="Basic and acidic residues" evidence="1">
    <location>
        <begin position="176"/>
        <end position="185"/>
    </location>
</feature>
<accession>A0A2T6BU91</accession>
<proteinExistence type="predicted"/>
<reference evidence="2 3" key="1">
    <citation type="submission" date="2018-04" db="EMBL/GenBank/DDBJ databases">
        <title>Genomic Encyclopedia of Archaeal and Bacterial Type Strains, Phase II (KMG-II): from individual species to whole genera.</title>
        <authorList>
            <person name="Goeker M."/>
        </authorList>
    </citation>
    <scope>NUCLEOTIDE SEQUENCE [LARGE SCALE GENOMIC DNA]</scope>
    <source>
        <strain evidence="2 3">DSM 45787</strain>
    </source>
</reference>
<evidence type="ECO:0000313" key="2">
    <source>
        <dbReference type="EMBL" id="PTX59596.1"/>
    </source>
</evidence>
<sequence>MPDRHRFDQPHKCGSVPWKRCEKVSGSIYPKPLRLYSQSTSLAWVAYAPRSRYALTEHKSRLGRLRSPVSLCCPAEMVARSAPNHPAAGKGKCLRMQHREAFTPERPCRLILRWAGQQSLWDFCLGDVIPNQEGKIYDGFRKRSLLLETGSSPTDFSSGKIESLDPSREPTTGENRIQKDTEGPT</sequence>
<protein>
    <submittedName>
        <fullName evidence="2">Uncharacterized protein</fullName>
    </submittedName>
</protein>